<dbReference type="GeneID" id="41609206"/>
<evidence type="ECO:0000313" key="2">
    <source>
        <dbReference type="EMBL" id="QEK14580.1"/>
    </source>
</evidence>
<keyword evidence="3" id="KW-1185">Reference proteome</keyword>
<protein>
    <recommendedName>
        <fullName evidence="4">Permease</fullName>
    </recommendedName>
</protein>
<feature type="transmembrane region" description="Helical" evidence="1">
    <location>
        <begin position="84"/>
        <end position="105"/>
    </location>
</feature>
<gene>
    <name evidence="2" type="ORF">FPV09_05085</name>
</gene>
<name>A0A5C0SJX3_9EURY</name>
<keyword evidence="1" id="KW-1133">Transmembrane helix</keyword>
<dbReference type="RefSeq" id="WP_148882612.1">
    <property type="nucleotide sequence ID" value="NZ_CP041932.1"/>
</dbReference>
<sequence length="143" mass="16171">MFPKILRKGIAGGFISFIFVVILTKYGPLEMLTPTSEFYWTMASISGVLAGFVLVGVTILHTLPDIEIYRELQQFKSFKQSYTIYYATFTFLLIVLTLSMIGGASLSENAIFGYLVLALFMISLGMVYSCFWILKKLAELRFN</sequence>
<keyword evidence="1" id="KW-0472">Membrane</keyword>
<proteinExistence type="predicted"/>
<feature type="transmembrane region" description="Helical" evidence="1">
    <location>
        <begin position="9"/>
        <end position="26"/>
    </location>
</feature>
<reference evidence="2 3" key="1">
    <citation type="submission" date="2019-07" db="EMBL/GenBank/DDBJ databases">
        <title>Complete genome of Thermococcus acidophilus.</title>
        <authorList>
            <person name="Li X."/>
        </authorList>
    </citation>
    <scope>NUCLEOTIDE SEQUENCE [LARGE SCALE GENOMIC DNA]</scope>
    <source>
        <strain evidence="2 3">SY113</strain>
    </source>
</reference>
<dbReference type="EMBL" id="CP041932">
    <property type="protein sequence ID" value="QEK14580.1"/>
    <property type="molecule type" value="Genomic_DNA"/>
</dbReference>
<evidence type="ECO:0000256" key="1">
    <source>
        <dbReference type="SAM" id="Phobius"/>
    </source>
</evidence>
<accession>A0A5C0SJX3</accession>
<feature type="transmembrane region" description="Helical" evidence="1">
    <location>
        <begin position="38"/>
        <end position="63"/>
    </location>
</feature>
<dbReference type="AlphaFoldDB" id="A0A5C0SJX3"/>
<feature type="transmembrane region" description="Helical" evidence="1">
    <location>
        <begin position="111"/>
        <end position="134"/>
    </location>
</feature>
<dbReference type="Proteomes" id="UP000322631">
    <property type="component" value="Chromosome"/>
</dbReference>
<keyword evidence="1" id="KW-0812">Transmembrane</keyword>
<evidence type="ECO:0008006" key="4">
    <source>
        <dbReference type="Google" id="ProtNLM"/>
    </source>
</evidence>
<organism evidence="2 3">
    <name type="scientific">Thermococcus aciditolerans</name>
    <dbReference type="NCBI Taxonomy" id="2598455"/>
    <lineage>
        <taxon>Archaea</taxon>
        <taxon>Methanobacteriati</taxon>
        <taxon>Methanobacteriota</taxon>
        <taxon>Thermococci</taxon>
        <taxon>Thermococcales</taxon>
        <taxon>Thermococcaceae</taxon>
        <taxon>Thermococcus</taxon>
    </lineage>
</organism>
<evidence type="ECO:0000313" key="3">
    <source>
        <dbReference type="Proteomes" id="UP000322631"/>
    </source>
</evidence>
<dbReference type="KEGG" id="them:FPV09_05085"/>